<feature type="active site" description="Proton donor" evidence="2">
    <location>
        <position position="17"/>
    </location>
</feature>
<dbReference type="GO" id="GO:0009264">
    <property type="term" value="P:deoxyribonucleotide catabolic process"/>
    <property type="evidence" value="ECO:0007669"/>
    <property type="project" value="InterPro"/>
</dbReference>
<dbReference type="InterPro" id="IPR023214">
    <property type="entry name" value="HAD_sf"/>
</dbReference>
<evidence type="ECO:0000256" key="1">
    <source>
        <dbReference type="ARBA" id="ARBA00009589"/>
    </source>
</evidence>
<accession>S5DN30</accession>
<reference evidence="3" key="1">
    <citation type="journal article" date="2013" name="Sci. Rep.">
        <title>Metagenomics uncovers a new group of low GC and ultra-small marine Actinobacteria.</title>
        <authorList>
            <person name="Ghai R."/>
            <person name="Mizuno C.M."/>
            <person name="Picazo A."/>
            <person name="Camacho A."/>
            <person name="Rodriguez-Valera F."/>
        </authorList>
    </citation>
    <scope>NUCLEOTIDE SEQUENCE</scope>
</reference>
<name>S5DN30_9ACTN</name>
<dbReference type="EMBL" id="KC811114">
    <property type="protein sequence ID" value="AGQ18848.1"/>
    <property type="molecule type" value="Genomic_DNA"/>
</dbReference>
<dbReference type="InterPro" id="IPR010708">
    <property type="entry name" value="5'(3')-deoxyribonucleotidase"/>
</dbReference>
<proteinExistence type="inferred from homology"/>
<comment type="similarity">
    <text evidence="1">Belongs to the 5'(3')-deoxyribonucleotidase family.</text>
</comment>
<dbReference type="Pfam" id="PF06941">
    <property type="entry name" value="NT5C"/>
    <property type="match status" value="1"/>
</dbReference>
<sequence length="192" mass="22558">MHYTIKLSQMRIGVDLDGVVADFTDGWTSQYKKDFGKEISENDITEWGLAKPLTHFEEEIDFWNWAKDIDGSSIFRNLKTYDDAIEVLIDLSLMGHEIVIISSKPWWSIHDTLMWLGENKIPSKEIHFTEDKWKVSCDVYIDDAPHQLESFVKNVPDKLILRFIRPYNRFVEGTVDLKSWEELTPLLENYNL</sequence>
<evidence type="ECO:0000313" key="3">
    <source>
        <dbReference type="EMBL" id="AGQ18848.1"/>
    </source>
</evidence>
<protein>
    <submittedName>
        <fullName evidence="3">5'(3')-deoxyribonucleotidase</fullName>
    </submittedName>
</protein>
<dbReference type="AlphaFoldDB" id="S5DN30"/>
<dbReference type="InterPro" id="IPR036412">
    <property type="entry name" value="HAD-like_sf"/>
</dbReference>
<organism evidence="3">
    <name type="scientific">Candidatus Actinomarina minuta</name>
    <dbReference type="NCBI Taxonomy" id="1389454"/>
    <lineage>
        <taxon>Bacteria</taxon>
        <taxon>Bacillati</taxon>
        <taxon>Actinomycetota</taxon>
        <taxon>Actinomycetes</taxon>
        <taxon>Candidatus Actinomarinidae</taxon>
        <taxon>Candidatus Actinomarinales</taxon>
        <taxon>Candidatus Actinomarineae</taxon>
        <taxon>Candidatus Actinomarinaceae</taxon>
        <taxon>Candidatus Actinomarina</taxon>
    </lineage>
</organism>
<dbReference type="GO" id="GO:0008253">
    <property type="term" value="F:5'-nucleotidase activity"/>
    <property type="evidence" value="ECO:0007669"/>
    <property type="project" value="InterPro"/>
</dbReference>
<dbReference type="Gene3D" id="3.40.50.1000">
    <property type="entry name" value="HAD superfamily/HAD-like"/>
    <property type="match status" value="1"/>
</dbReference>
<feature type="active site" description="Nucleophile" evidence="2">
    <location>
        <position position="15"/>
    </location>
</feature>
<dbReference type="SUPFAM" id="SSF56784">
    <property type="entry name" value="HAD-like"/>
    <property type="match status" value="1"/>
</dbReference>
<evidence type="ECO:0000256" key="2">
    <source>
        <dbReference type="PIRSR" id="PIRSR610708-1"/>
    </source>
</evidence>